<evidence type="ECO:0000256" key="1">
    <source>
        <dbReference type="SAM" id="Phobius"/>
    </source>
</evidence>
<reference evidence="2" key="1">
    <citation type="submission" date="2021-01" db="EMBL/GenBank/DDBJ databases">
        <authorList>
            <person name="Corre E."/>
            <person name="Pelletier E."/>
            <person name="Niang G."/>
            <person name="Scheremetjew M."/>
            <person name="Finn R."/>
            <person name="Kale V."/>
            <person name="Holt S."/>
            <person name="Cochrane G."/>
            <person name="Meng A."/>
            <person name="Brown T."/>
            <person name="Cohen L."/>
        </authorList>
    </citation>
    <scope>NUCLEOTIDE SEQUENCE</scope>
    <source>
        <strain evidence="2">CCMP826</strain>
    </source>
</reference>
<dbReference type="Pfam" id="PF04749">
    <property type="entry name" value="PLAC8"/>
    <property type="match status" value="1"/>
</dbReference>
<dbReference type="NCBIfam" id="TIGR01571">
    <property type="entry name" value="A_thal_Cys_rich"/>
    <property type="match status" value="1"/>
</dbReference>
<organism evidence="2">
    <name type="scientific">Helicotheca tamesis</name>
    <dbReference type="NCBI Taxonomy" id="374047"/>
    <lineage>
        <taxon>Eukaryota</taxon>
        <taxon>Sar</taxon>
        <taxon>Stramenopiles</taxon>
        <taxon>Ochrophyta</taxon>
        <taxon>Bacillariophyta</taxon>
        <taxon>Mediophyceae</taxon>
        <taxon>Lithodesmiophycidae</taxon>
        <taxon>Lithodesmiales</taxon>
        <taxon>Lithodesmiaceae</taxon>
        <taxon>Helicotheca</taxon>
    </lineage>
</organism>
<feature type="transmembrane region" description="Helical" evidence="1">
    <location>
        <begin position="178"/>
        <end position="200"/>
    </location>
</feature>
<proteinExistence type="predicted"/>
<keyword evidence="1" id="KW-0812">Transmembrane</keyword>
<keyword evidence="1" id="KW-1133">Transmembrane helix</keyword>
<evidence type="ECO:0000313" key="2">
    <source>
        <dbReference type="EMBL" id="CAD9513307.1"/>
    </source>
</evidence>
<feature type="transmembrane region" description="Helical" evidence="1">
    <location>
        <begin position="138"/>
        <end position="158"/>
    </location>
</feature>
<gene>
    <name evidence="2" type="ORF">HTAM1171_LOCUS10704</name>
</gene>
<dbReference type="AlphaFoldDB" id="A0A7S2IA07"/>
<sequence>MSAPKYDAIPSAAPIAETAVTMVEVVAPATLSGGFQFDAVYNGQTFPVTVPPEGVTQGQKFTVPFTVVEATVIHGTADSSPLRRWKDGLCDCCKYGCCHPHFLCAWCFPALLMGQVLTRMKMSWCGNYASESEWRSTYRYIIYTFIAYVVISSLTAPPPPEYEYINDELVNVAPDGPLWQSIVYNITNAAFGLYTLFVLIKLRRAVREKDEIPEKRCKGCEDCCCVFWCGCCTVAQLARQTADYDVQEATCCSDTGLKFSPTTVMVV</sequence>
<keyword evidence="1" id="KW-0472">Membrane</keyword>
<dbReference type="EMBL" id="HBGV01017369">
    <property type="protein sequence ID" value="CAD9513307.1"/>
    <property type="molecule type" value="Transcribed_RNA"/>
</dbReference>
<name>A0A7S2IA07_9STRA</name>
<dbReference type="InterPro" id="IPR006461">
    <property type="entry name" value="PLAC_motif_containing"/>
</dbReference>
<protein>
    <submittedName>
        <fullName evidence="2">Uncharacterized protein</fullName>
    </submittedName>
</protein>
<accession>A0A7S2IA07</accession>